<evidence type="ECO:0000313" key="10">
    <source>
        <dbReference type="Proteomes" id="UP000466952"/>
    </source>
</evidence>
<dbReference type="Proteomes" id="UP000432488">
    <property type="component" value="Unassembled WGS sequence"/>
</dbReference>
<dbReference type="Proteomes" id="UP000466952">
    <property type="component" value="Unassembled WGS sequence"/>
</dbReference>
<evidence type="ECO:0000313" key="7">
    <source>
        <dbReference type="Proteomes" id="UP000283601"/>
    </source>
</evidence>
<reference evidence="7 8" key="1">
    <citation type="submission" date="2018-08" db="EMBL/GenBank/DDBJ databases">
        <title>A genome reference for cultivated species of the human gut microbiota.</title>
        <authorList>
            <person name="Zou Y."/>
            <person name="Xue W."/>
            <person name="Luo G."/>
        </authorList>
    </citation>
    <scope>NUCLEOTIDE SEQUENCE [LARGE SCALE GENOMIC DNA]</scope>
    <source>
        <strain evidence="5 8">AF28-11</strain>
        <strain evidence="6 7">AM29-12AC</strain>
    </source>
</reference>
<dbReference type="InterPro" id="IPR019694">
    <property type="entry name" value="Phage_HP1_Orf23"/>
</dbReference>
<dbReference type="EMBL" id="QRTH01000002">
    <property type="protein sequence ID" value="RGQ53263.1"/>
    <property type="molecule type" value="Genomic_DNA"/>
</dbReference>
<evidence type="ECO:0000313" key="4">
    <source>
        <dbReference type="EMBL" id="MBT8725030.1"/>
    </source>
</evidence>
<reference evidence="4 12" key="3">
    <citation type="submission" date="2020-12" db="EMBL/GenBank/DDBJ databases">
        <title>Microorganisms.</title>
        <authorList>
            <person name="Matos J."/>
            <person name="Faleiro L."/>
            <person name="Duarte I."/>
        </authorList>
    </citation>
    <scope>NUCLEOTIDE SEQUENCE [LARGE SCALE GENOMIC DNA]</scope>
    <source>
        <strain evidence="4 12">PtFD3Pch2</strain>
    </source>
</reference>
<protein>
    <recommendedName>
        <fullName evidence="13">DUF2586 family protein</fullName>
    </recommendedName>
</protein>
<evidence type="ECO:0000313" key="3">
    <source>
        <dbReference type="EMBL" id="KAB4211856.1"/>
    </source>
</evidence>
<dbReference type="Proteomes" id="UP001196342">
    <property type="component" value="Unassembled WGS sequence"/>
</dbReference>
<dbReference type="Proteomes" id="UP000487221">
    <property type="component" value="Unassembled WGS sequence"/>
</dbReference>
<dbReference type="EMBL" id="WCTR01000008">
    <property type="protein sequence ID" value="KAB4211856.1"/>
    <property type="molecule type" value="Genomic_DNA"/>
</dbReference>
<evidence type="ECO:0000313" key="8">
    <source>
        <dbReference type="Proteomes" id="UP000283680"/>
    </source>
</evidence>
<evidence type="ECO:0000313" key="2">
    <source>
        <dbReference type="EMBL" id="KAB4180482.1"/>
    </source>
</evidence>
<gene>
    <name evidence="6" type="ORF">DW758_10120</name>
    <name evidence="5" type="ORF">DWY92_06185</name>
    <name evidence="3" type="ORF">GAP55_12835</name>
    <name evidence="2" type="ORF">GAQ44_19810</name>
    <name evidence="1" type="ORF">GAQ56_18455</name>
    <name evidence="4" type="ORF">JQN06_02425</name>
</gene>
<dbReference type="RefSeq" id="WP_004303973.1">
    <property type="nucleotide sequence ID" value="NZ_CACRTC010000020.1"/>
</dbReference>
<dbReference type="EMBL" id="JAFBJK010000002">
    <property type="protein sequence ID" value="MBT8725030.1"/>
    <property type="molecule type" value="Genomic_DNA"/>
</dbReference>
<evidence type="ECO:0000313" key="11">
    <source>
        <dbReference type="Proteomes" id="UP000487221"/>
    </source>
</evidence>
<dbReference type="Pfam" id="PF10758">
    <property type="entry name" value="DUF2586"/>
    <property type="match status" value="1"/>
</dbReference>
<dbReference type="AlphaFoldDB" id="A0A139KAB5"/>
<dbReference type="GeneID" id="98672103"/>
<evidence type="ECO:0000313" key="12">
    <source>
        <dbReference type="Proteomes" id="UP001196342"/>
    </source>
</evidence>
<name>A0A139KAB5_BACUN</name>
<sequence length="450" mass="49350">MALGNVFIKDVDGNIPYDTGSSGEKVTGLLFDVSLQPTLFTEGYGKTNETRLKPGDVCYITSFKSAVNDFGIIERVEATDEEEMNVNFLHGIPAYHIREFFRMSGNPGGSGKLYVMFADCSANWDALEIMQRAAGGMINQIGIWTEQPLWKANGASEQYNLNLVKGLNDVAVGLAEQNQPLSLILSANPSNTGADTTEGRQIDLNKIPSCICESSRISCIFGQAHHEKISTMQMCNRNHTPVGFLGAVMGAIAKANVHESIAWVKQFNLFADDFQEIELGFGDINLDEAEENFLSLNRYESLSPSLLDELDDKGYIFPIKYAGRENGIYISKDQTCSHGDFRTIARNRTINKSRRAVRAALLPYVNSPLMVNPSTGFLAPSKITAFKTLIGDILAKMQAAQEISGYAVTIDPNQNVLVDDTLRISYVLVPVGVAVKIYVEEGLSLTANKT</sequence>
<accession>A0A139KAB5</accession>
<evidence type="ECO:0000313" key="1">
    <source>
        <dbReference type="EMBL" id="KAB4087843.1"/>
    </source>
</evidence>
<dbReference type="Proteomes" id="UP000283601">
    <property type="component" value="Unassembled WGS sequence"/>
</dbReference>
<evidence type="ECO:0000313" key="6">
    <source>
        <dbReference type="EMBL" id="RHE23171.1"/>
    </source>
</evidence>
<reference evidence="9 10" key="2">
    <citation type="journal article" date="2019" name="Nat. Med.">
        <title>A library of human gut bacterial isolates paired with longitudinal multiomics data enables mechanistic microbiome research.</title>
        <authorList>
            <person name="Poyet M."/>
            <person name="Groussin M."/>
            <person name="Gibbons S.M."/>
            <person name="Avila-Pacheco J."/>
            <person name="Jiang X."/>
            <person name="Kearney S.M."/>
            <person name="Perrotta A.R."/>
            <person name="Berdy B."/>
            <person name="Zhao S."/>
            <person name="Lieberman T.D."/>
            <person name="Swanson P.K."/>
            <person name="Smith M."/>
            <person name="Roesemann S."/>
            <person name="Alexander J.E."/>
            <person name="Rich S.A."/>
            <person name="Livny J."/>
            <person name="Vlamakis H."/>
            <person name="Clish C."/>
            <person name="Bullock K."/>
            <person name="Deik A."/>
            <person name="Scott J."/>
            <person name="Pierce K.A."/>
            <person name="Xavier R.J."/>
            <person name="Alm E.J."/>
        </authorList>
    </citation>
    <scope>NUCLEOTIDE SEQUENCE [LARGE SCALE GENOMIC DNA]</scope>
    <source>
        <strain evidence="3 10">BIOML-A11</strain>
        <strain evidence="2 11">BIOML-A19</strain>
        <strain evidence="1 9">BIOML-A42</strain>
    </source>
</reference>
<dbReference type="EMBL" id="WCTY01000042">
    <property type="protein sequence ID" value="KAB4180482.1"/>
    <property type="molecule type" value="Genomic_DNA"/>
</dbReference>
<evidence type="ECO:0008006" key="13">
    <source>
        <dbReference type="Google" id="ProtNLM"/>
    </source>
</evidence>
<evidence type="ECO:0000313" key="9">
    <source>
        <dbReference type="Proteomes" id="UP000432488"/>
    </source>
</evidence>
<keyword evidence="12" id="KW-1185">Reference proteome</keyword>
<dbReference type="Proteomes" id="UP000283680">
    <property type="component" value="Unassembled WGS sequence"/>
</dbReference>
<dbReference type="EMBL" id="WCUV01000016">
    <property type="protein sequence ID" value="KAB4087843.1"/>
    <property type="molecule type" value="Genomic_DNA"/>
</dbReference>
<organism evidence="6 7">
    <name type="scientific">Bacteroides uniformis</name>
    <dbReference type="NCBI Taxonomy" id="820"/>
    <lineage>
        <taxon>Bacteria</taxon>
        <taxon>Pseudomonadati</taxon>
        <taxon>Bacteroidota</taxon>
        <taxon>Bacteroidia</taxon>
        <taxon>Bacteroidales</taxon>
        <taxon>Bacteroidaceae</taxon>
        <taxon>Bacteroides</taxon>
    </lineage>
</organism>
<proteinExistence type="predicted"/>
<evidence type="ECO:0000313" key="5">
    <source>
        <dbReference type="EMBL" id="RGQ53263.1"/>
    </source>
</evidence>
<dbReference type="EMBL" id="QSJZ01000007">
    <property type="protein sequence ID" value="RHE23171.1"/>
    <property type="molecule type" value="Genomic_DNA"/>
</dbReference>
<comment type="caution">
    <text evidence="6">The sequence shown here is derived from an EMBL/GenBank/DDBJ whole genome shotgun (WGS) entry which is preliminary data.</text>
</comment>